<dbReference type="GO" id="GO:0046872">
    <property type="term" value="F:metal ion binding"/>
    <property type="evidence" value="ECO:0007669"/>
    <property type="project" value="UniProtKB-KW"/>
</dbReference>
<dbReference type="OrthoDB" id="9804442at2"/>
<evidence type="ECO:0000256" key="6">
    <source>
        <dbReference type="ARBA" id="ARBA00022694"/>
    </source>
</evidence>
<dbReference type="AlphaFoldDB" id="A0A1H0CX75"/>
<evidence type="ECO:0000256" key="4">
    <source>
        <dbReference type="ARBA" id="ARBA00019010"/>
    </source>
</evidence>
<dbReference type="GO" id="GO:0005524">
    <property type="term" value="F:ATP binding"/>
    <property type="evidence" value="ECO:0007669"/>
    <property type="project" value="UniProtKB-KW"/>
</dbReference>
<name>A0A1H0CX75_9ACTN</name>
<dbReference type="PROSITE" id="PS00893">
    <property type="entry name" value="NUDIX_BOX"/>
    <property type="match status" value="1"/>
</dbReference>
<evidence type="ECO:0000256" key="8">
    <source>
        <dbReference type="ARBA" id="ARBA00022741"/>
    </source>
</evidence>
<evidence type="ECO:0000256" key="10">
    <source>
        <dbReference type="ARBA" id="ARBA00022840"/>
    </source>
</evidence>
<keyword evidence="6" id="KW-0819">tRNA processing</keyword>
<dbReference type="STRING" id="1052260.SAMN05660199_00436"/>
<organism evidence="16 17">
    <name type="scientific">Klenkia soli</name>
    <dbReference type="NCBI Taxonomy" id="1052260"/>
    <lineage>
        <taxon>Bacteria</taxon>
        <taxon>Bacillati</taxon>
        <taxon>Actinomycetota</taxon>
        <taxon>Actinomycetes</taxon>
        <taxon>Geodermatophilales</taxon>
        <taxon>Geodermatophilaceae</taxon>
        <taxon>Klenkia</taxon>
    </lineage>
</organism>
<dbReference type="PRINTS" id="PR00502">
    <property type="entry name" value="NUDIXFAMILY"/>
</dbReference>
<dbReference type="Pfam" id="PF02367">
    <property type="entry name" value="TsaE"/>
    <property type="match status" value="1"/>
</dbReference>
<comment type="function">
    <text evidence="12">Required for the formation of a threonylcarbamoyl group on adenosine at position 37 (t(6)A37) in tRNAs that read codons beginning with adenine. Is involved in the transfer of the threonylcarbamoyl moiety of threonylcarbamoyl-AMP (TC-AMP) to the N6 group of A37, together with TsaD and TsaB. TsaE seems to play an indirect role in the t(6)A biosynthesis pathway, possibly in regulating the core enzymatic function of TsaD.</text>
</comment>
<evidence type="ECO:0000256" key="14">
    <source>
        <dbReference type="RuleBase" id="RU003476"/>
    </source>
</evidence>
<evidence type="ECO:0000256" key="7">
    <source>
        <dbReference type="ARBA" id="ARBA00022723"/>
    </source>
</evidence>
<dbReference type="InterPro" id="IPR000086">
    <property type="entry name" value="NUDIX_hydrolase_dom"/>
</dbReference>
<keyword evidence="11" id="KW-0460">Magnesium</keyword>
<keyword evidence="10" id="KW-0067">ATP-binding</keyword>
<feature type="domain" description="Nudix hydrolase" evidence="15">
    <location>
        <begin position="149"/>
        <end position="293"/>
    </location>
</feature>
<proteinExistence type="inferred from homology"/>
<dbReference type="InterPro" id="IPR020084">
    <property type="entry name" value="NUDIX_hydrolase_CS"/>
</dbReference>
<comment type="similarity">
    <text evidence="3">Belongs to the TsaE family.</text>
</comment>
<evidence type="ECO:0000256" key="9">
    <source>
        <dbReference type="ARBA" id="ARBA00022801"/>
    </source>
</evidence>
<dbReference type="RefSeq" id="WP_091238712.1">
    <property type="nucleotide sequence ID" value="NZ_FNIR01000001.1"/>
</dbReference>
<dbReference type="PANTHER" id="PTHR33540:SF2">
    <property type="entry name" value="TRNA THREONYLCARBAMOYLADENOSINE BIOSYNTHESIS PROTEIN TSAE"/>
    <property type="match status" value="1"/>
</dbReference>
<dbReference type="EMBL" id="FNIR01000001">
    <property type="protein sequence ID" value="SDN62494.1"/>
    <property type="molecule type" value="Genomic_DNA"/>
</dbReference>
<comment type="similarity">
    <text evidence="2 14">Belongs to the Nudix hydrolase family.</text>
</comment>
<dbReference type="GO" id="GO:0002949">
    <property type="term" value="P:tRNA threonylcarbamoyladenosine modification"/>
    <property type="evidence" value="ECO:0007669"/>
    <property type="project" value="InterPro"/>
</dbReference>
<dbReference type="PROSITE" id="PS51462">
    <property type="entry name" value="NUDIX"/>
    <property type="match status" value="1"/>
</dbReference>
<gene>
    <name evidence="16" type="ORF">SAMN05660199_00436</name>
</gene>
<keyword evidence="5" id="KW-0963">Cytoplasm</keyword>
<evidence type="ECO:0000256" key="11">
    <source>
        <dbReference type="ARBA" id="ARBA00022842"/>
    </source>
</evidence>
<evidence type="ECO:0000256" key="2">
    <source>
        <dbReference type="ARBA" id="ARBA00005582"/>
    </source>
</evidence>
<keyword evidence="9 14" id="KW-0378">Hydrolase</keyword>
<keyword evidence="8" id="KW-0547">Nucleotide-binding</keyword>
<keyword evidence="7" id="KW-0479">Metal-binding</keyword>
<dbReference type="PANTHER" id="PTHR33540">
    <property type="entry name" value="TRNA THREONYLCARBAMOYLADENOSINE BIOSYNTHESIS PROTEIN TSAE"/>
    <property type="match status" value="1"/>
</dbReference>
<dbReference type="NCBIfam" id="TIGR00150">
    <property type="entry name" value="T6A_YjeE"/>
    <property type="match status" value="1"/>
</dbReference>
<dbReference type="SUPFAM" id="SSF52540">
    <property type="entry name" value="P-loop containing nucleoside triphosphate hydrolases"/>
    <property type="match status" value="1"/>
</dbReference>
<dbReference type="Proteomes" id="UP000199088">
    <property type="component" value="Unassembled WGS sequence"/>
</dbReference>
<dbReference type="InterPro" id="IPR020476">
    <property type="entry name" value="Nudix_hydrolase"/>
</dbReference>
<dbReference type="Pfam" id="PF00293">
    <property type="entry name" value="NUDIX"/>
    <property type="match status" value="1"/>
</dbReference>
<keyword evidence="17" id="KW-1185">Reference proteome</keyword>
<evidence type="ECO:0000256" key="5">
    <source>
        <dbReference type="ARBA" id="ARBA00022490"/>
    </source>
</evidence>
<reference evidence="17" key="1">
    <citation type="submission" date="2016-10" db="EMBL/GenBank/DDBJ databases">
        <authorList>
            <person name="Varghese N."/>
            <person name="Submissions S."/>
        </authorList>
    </citation>
    <scope>NUCLEOTIDE SEQUENCE [LARGE SCALE GENOMIC DNA]</scope>
    <source>
        <strain evidence="17">DSM 45843</strain>
    </source>
</reference>
<dbReference type="GO" id="GO:0016787">
    <property type="term" value="F:hydrolase activity"/>
    <property type="evidence" value="ECO:0007669"/>
    <property type="project" value="UniProtKB-KW"/>
</dbReference>
<dbReference type="Gene3D" id="3.40.50.300">
    <property type="entry name" value="P-loop containing nucleotide triphosphate hydrolases"/>
    <property type="match status" value="1"/>
</dbReference>
<accession>A0A1H0CX75</accession>
<protein>
    <recommendedName>
        <fullName evidence="4">tRNA threonylcarbamoyladenosine biosynthesis protein TsaE</fullName>
    </recommendedName>
    <alternativeName>
        <fullName evidence="13">t(6)A37 threonylcarbamoyladenosine biosynthesis protein TsaE</fullName>
    </alternativeName>
</protein>
<evidence type="ECO:0000313" key="16">
    <source>
        <dbReference type="EMBL" id="SDN62494.1"/>
    </source>
</evidence>
<dbReference type="GO" id="GO:0005737">
    <property type="term" value="C:cytoplasm"/>
    <property type="evidence" value="ECO:0007669"/>
    <property type="project" value="UniProtKB-SubCell"/>
</dbReference>
<evidence type="ECO:0000256" key="12">
    <source>
        <dbReference type="ARBA" id="ARBA00024908"/>
    </source>
</evidence>
<comment type="subcellular location">
    <subcellularLocation>
        <location evidence="1">Cytoplasm</location>
    </subcellularLocation>
</comment>
<evidence type="ECO:0000259" key="15">
    <source>
        <dbReference type="PROSITE" id="PS51462"/>
    </source>
</evidence>
<dbReference type="CDD" id="cd04685">
    <property type="entry name" value="NUDIX_Hydrolase"/>
    <property type="match status" value="1"/>
</dbReference>
<evidence type="ECO:0000256" key="3">
    <source>
        <dbReference type="ARBA" id="ARBA00007599"/>
    </source>
</evidence>
<dbReference type="InterPro" id="IPR015797">
    <property type="entry name" value="NUDIX_hydrolase-like_dom_sf"/>
</dbReference>
<sequence length="312" mass="33586">MTRALPTLADTQAFGAELAGLLRPGDLVVLSGPLGAGKTALTQGIGAGLGVTGPVTSPTFVLARVHRGGRVPLVHVDAYRLGSLADVDDLDLDTTLEESVTVVEWGHGLVEQLADEHLVVELARGDDDVRTATLVPHGPSWSARLRPVRRRATVRVLLLDDADRLLLFHDSDAGLDPVVTWWMTPGGGIDPGEDDVTAAVRELDEETGLQVDPAAVQGPVARRRVRHGFSDVVVDQLDTFYVVRVPAFDVSTAGHTEDEQRTLLGSRWWTRDELAATTETVYPGGLLDLLDLAEDPSSWPRELPDVDESTLP</sequence>
<dbReference type="InterPro" id="IPR027417">
    <property type="entry name" value="P-loop_NTPase"/>
</dbReference>
<dbReference type="Gene3D" id="3.90.79.10">
    <property type="entry name" value="Nucleoside Triphosphate Pyrophosphohydrolase"/>
    <property type="match status" value="1"/>
</dbReference>
<dbReference type="InterPro" id="IPR003442">
    <property type="entry name" value="T6A_TsaE"/>
</dbReference>
<evidence type="ECO:0000256" key="13">
    <source>
        <dbReference type="ARBA" id="ARBA00032441"/>
    </source>
</evidence>
<evidence type="ECO:0000313" key="17">
    <source>
        <dbReference type="Proteomes" id="UP000199088"/>
    </source>
</evidence>
<dbReference type="SUPFAM" id="SSF55811">
    <property type="entry name" value="Nudix"/>
    <property type="match status" value="1"/>
</dbReference>
<evidence type="ECO:0000256" key="1">
    <source>
        <dbReference type="ARBA" id="ARBA00004496"/>
    </source>
</evidence>